<dbReference type="Pfam" id="PF07686">
    <property type="entry name" value="V-set"/>
    <property type="match status" value="2"/>
</dbReference>
<feature type="signal peptide" evidence="4">
    <location>
        <begin position="1"/>
        <end position="16"/>
    </location>
</feature>
<evidence type="ECO:0000256" key="4">
    <source>
        <dbReference type="SAM" id="SignalP"/>
    </source>
</evidence>
<dbReference type="GO" id="GO:0009897">
    <property type="term" value="C:external side of plasma membrane"/>
    <property type="evidence" value="ECO:0007669"/>
    <property type="project" value="TreeGrafter"/>
</dbReference>
<dbReference type="AlphaFoldDB" id="A0A8C9X7F6"/>
<dbReference type="SMART" id="SM00408">
    <property type="entry name" value="IGc2"/>
    <property type="match status" value="2"/>
</dbReference>
<proteinExistence type="predicted"/>
<feature type="domain" description="Ig-like" evidence="5">
    <location>
        <begin position="136"/>
        <end position="217"/>
    </location>
</feature>
<dbReference type="InterPro" id="IPR003599">
    <property type="entry name" value="Ig_sub"/>
</dbReference>
<organism evidence="6 7">
    <name type="scientific">Sander lucioperca</name>
    <name type="common">Pike-perch</name>
    <name type="synonym">Perca lucioperca</name>
    <dbReference type="NCBI Taxonomy" id="283035"/>
    <lineage>
        <taxon>Eukaryota</taxon>
        <taxon>Metazoa</taxon>
        <taxon>Chordata</taxon>
        <taxon>Craniata</taxon>
        <taxon>Vertebrata</taxon>
        <taxon>Euteleostomi</taxon>
        <taxon>Actinopterygii</taxon>
        <taxon>Neopterygii</taxon>
        <taxon>Teleostei</taxon>
        <taxon>Neoteleostei</taxon>
        <taxon>Acanthomorphata</taxon>
        <taxon>Eupercaria</taxon>
        <taxon>Perciformes</taxon>
        <taxon>Percoidei</taxon>
        <taxon>Percidae</taxon>
        <taxon>Luciopercinae</taxon>
        <taxon>Sander</taxon>
    </lineage>
</organism>
<dbReference type="GO" id="GO:0005102">
    <property type="term" value="F:signaling receptor binding"/>
    <property type="evidence" value="ECO:0007669"/>
    <property type="project" value="TreeGrafter"/>
</dbReference>
<dbReference type="SUPFAM" id="SSF48726">
    <property type="entry name" value="Immunoglobulin"/>
    <property type="match status" value="3"/>
</dbReference>
<reference evidence="6" key="1">
    <citation type="submission" date="2025-08" db="UniProtKB">
        <authorList>
            <consortium name="Ensembl"/>
        </authorList>
    </citation>
    <scope>IDENTIFICATION</scope>
</reference>
<dbReference type="PANTHER" id="PTHR24100:SF151">
    <property type="entry name" value="ICOS LIGAND"/>
    <property type="match status" value="1"/>
</dbReference>
<keyword evidence="7" id="KW-1185">Reference proteome</keyword>
<dbReference type="Gene3D" id="2.60.40.10">
    <property type="entry name" value="Immunoglobulins"/>
    <property type="match status" value="3"/>
</dbReference>
<evidence type="ECO:0000259" key="5">
    <source>
        <dbReference type="PROSITE" id="PS50835"/>
    </source>
</evidence>
<name>A0A8C9X7F6_SANLU</name>
<dbReference type="Ensembl" id="ENSSLUT00000007307.1">
    <property type="protein sequence ID" value="ENSSLUP00000007109.1"/>
    <property type="gene ID" value="ENSSLUG00000003245.1"/>
</dbReference>
<dbReference type="InterPro" id="IPR003598">
    <property type="entry name" value="Ig_sub2"/>
</dbReference>
<dbReference type="InterPro" id="IPR050504">
    <property type="entry name" value="IgSF_BTN/MOG"/>
</dbReference>
<evidence type="ECO:0000256" key="3">
    <source>
        <dbReference type="ARBA" id="ARBA00023319"/>
    </source>
</evidence>
<comment type="subcellular location">
    <subcellularLocation>
        <location evidence="1">Membrane</location>
    </subcellularLocation>
</comment>
<dbReference type="PROSITE" id="PS50835">
    <property type="entry name" value="IG_LIKE"/>
    <property type="match status" value="2"/>
</dbReference>
<dbReference type="SMART" id="SM00406">
    <property type="entry name" value="IGv"/>
    <property type="match status" value="2"/>
</dbReference>
<dbReference type="GO" id="GO:0001817">
    <property type="term" value="P:regulation of cytokine production"/>
    <property type="evidence" value="ECO:0007669"/>
    <property type="project" value="TreeGrafter"/>
</dbReference>
<keyword evidence="2" id="KW-0472">Membrane</keyword>
<evidence type="ECO:0000256" key="2">
    <source>
        <dbReference type="ARBA" id="ARBA00023136"/>
    </source>
</evidence>
<dbReference type="GeneTree" id="ENSGT01010000228626"/>
<dbReference type="InterPro" id="IPR013783">
    <property type="entry name" value="Ig-like_fold"/>
</dbReference>
<dbReference type="PANTHER" id="PTHR24100">
    <property type="entry name" value="BUTYROPHILIN"/>
    <property type="match status" value="1"/>
</dbReference>
<feature type="chain" id="PRO_5034773853" description="Ig-like domain-containing protein" evidence="4">
    <location>
        <begin position="17"/>
        <end position="301"/>
    </location>
</feature>
<protein>
    <recommendedName>
        <fullName evidence="5">Ig-like domain-containing protein</fullName>
    </recommendedName>
</protein>
<sequence length="301" mass="33823">MAPLILLLFLLSEAASDLIVETVPGHDVILPCQADDSSIKAVKWSRPDLKPDIVLLYRDGHLNKYDQNPSFKDRVELVDRDLKDGDVSLILKNVKSNYTGIYKCGVKTGDTDLIRVIRTVRLQVTEPDLTVVTVPGDDVILPCRADDSSIRAVEWTRPDLKPDIVLYYRAGRLNTTDQHPSYKGRVELVDRDLKDGDVSSILKNVNKHDAGTYNCRVITGDTDPIRIIRTIYLQVPDLVVETVPGDNATLPCQADDSSIRAVEWTRPDLEPDIVLLYSDGHLETDTSIHPLRTGWSWWTEI</sequence>
<reference evidence="6" key="2">
    <citation type="submission" date="2025-09" db="UniProtKB">
        <authorList>
            <consortium name="Ensembl"/>
        </authorList>
    </citation>
    <scope>IDENTIFICATION</scope>
</reference>
<evidence type="ECO:0000313" key="6">
    <source>
        <dbReference type="Ensembl" id="ENSSLUP00000007109.1"/>
    </source>
</evidence>
<keyword evidence="4" id="KW-0732">Signal</keyword>
<dbReference type="InterPro" id="IPR007110">
    <property type="entry name" value="Ig-like_dom"/>
</dbReference>
<dbReference type="SMART" id="SM00409">
    <property type="entry name" value="IG"/>
    <property type="match status" value="2"/>
</dbReference>
<accession>A0A8C9X7F6</accession>
<dbReference type="Proteomes" id="UP000694568">
    <property type="component" value="Unplaced"/>
</dbReference>
<dbReference type="InterPro" id="IPR013106">
    <property type="entry name" value="Ig_V-set"/>
</dbReference>
<dbReference type="GO" id="GO:0050852">
    <property type="term" value="P:T cell receptor signaling pathway"/>
    <property type="evidence" value="ECO:0007669"/>
    <property type="project" value="TreeGrafter"/>
</dbReference>
<dbReference type="InterPro" id="IPR036179">
    <property type="entry name" value="Ig-like_dom_sf"/>
</dbReference>
<feature type="domain" description="Ig-like" evidence="5">
    <location>
        <begin position="3"/>
        <end position="121"/>
    </location>
</feature>
<evidence type="ECO:0000313" key="7">
    <source>
        <dbReference type="Proteomes" id="UP000694568"/>
    </source>
</evidence>
<evidence type="ECO:0000256" key="1">
    <source>
        <dbReference type="ARBA" id="ARBA00004370"/>
    </source>
</evidence>
<keyword evidence="3" id="KW-0393">Immunoglobulin domain</keyword>